<dbReference type="GO" id="GO:0050479">
    <property type="term" value="F:glyceryl-ether monooxygenase activity"/>
    <property type="evidence" value="ECO:0007669"/>
    <property type="project" value="TreeGrafter"/>
</dbReference>
<feature type="transmembrane region" description="Helical" evidence="7">
    <location>
        <begin position="88"/>
        <end position="108"/>
    </location>
</feature>
<keyword evidence="10" id="KW-1185">Reference proteome</keyword>
<feature type="transmembrane region" description="Helical" evidence="7">
    <location>
        <begin position="34"/>
        <end position="62"/>
    </location>
</feature>
<gene>
    <name evidence="9" type="ORF">BV98_002896</name>
</gene>
<reference evidence="9" key="1">
    <citation type="submission" date="2014-08" db="EMBL/GenBank/DDBJ databases">
        <title>Draft genome sequences of Sphingobium herbicidovorans.</title>
        <authorList>
            <person name="Gan H.M."/>
            <person name="Gan H.Y."/>
            <person name="Savka M.A."/>
        </authorList>
    </citation>
    <scope>NUCLEOTIDE SEQUENCE [LARGE SCALE GENOMIC DNA]</scope>
    <source>
        <strain evidence="9">NBRC 16415</strain>
    </source>
</reference>
<dbReference type="GO" id="GO:0012505">
    <property type="term" value="C:endomembrane system"/>
    <property type="evidence" value="ECO:0007669"/>
    <property type="project" value="UniProtKB-SubCell"/>
</dbReference>
<dbReference type="GO" id="GO:0016020">
    <property type="term" value="C:membrane"/>
    <property type="evidence" value="ECO:0007669"/>
    <property type="project" value="GOC"/>
</dbReference>
<dbReference type="InterPro" id="IPR006694">
    <property type="entry name" value="Fatty_acid_hydroxylase"/>
</dbReference>
<feature type="transmembrane region" description="Helical" evidence="7">
    <location>
        <begin position="6"/>
        <end position="22"/>
    </location>
</feature>
<feature type="domain" description="Fatty acid hydroxylase" evidence="8">
    <location>
        <begin position="96"/>
        <end position="234"/>
    </location>
</feature>
<organism evidence="9 10">
    <name type="scientific">Sphingobium herbicidovorans (strain ATCC 700291 / DSM 11019 / CCUG 56400 / KCTC 2939 / LMG 18315 / NBRC 16415 / MH)</name>
    <name type="common">Sphingomonas herbicidovorans</name>
    <dbReference type="NCBI Taxonomy" id="1219045"/>
    <lineage>
        <taxon>Bacteria</taxon>
        <taxon>Pseudomonadati</taxon>
        <taxon>Pseudomonadota</taxon>
        <taxon>Alphaproteobacteria</taxon>
        <taxon>Sphingomonadales</taxon>
        <taxon>Sphingomonadaceae</taxon>
        <taxon>Sphingobium</taxon>
    </lineage>
</organism>
<evidence type="ECO:0000313" key="10">
    <source>
        <dbReference type="Proteomes" id="UP000024284"/>
    </source>
</evidence>
<evidence type="ECO:0000256" key="1">
    <source>
        <dbReference type="ARBA" id="ARBA00004127"/>
    </source>
</evidence>
<evidence type="ECO:0000259" key="8">
    <source>
        <dbReference type="Pfam" id="PF04116"/>
    </source>
</evidence>
<dbReference type="EMBL" id="JFZA02000033">
    <property type="protein sequence ID" value="KFG89310.1"/>
    <property type="molecule type" value="Genomic_DNA"/>
</dbReference>
<dbReference type="Proteomes" id="UP000024284">
    <property type="component" value="Unassembled WGS sequence"/>
</dbReference>
<dbReference type="Pfam" id="PF04116">
    <property type="entry name" value="FA_hydroxylase"/>
    <property type="match status" value="1"/>
</dbReference>
<dbReference type="InterPro" id="IPR051689">
    <property type="entry name" value="Sterol_desaturase/TMEM195"/>
</dbReference>
<accession>A0A086P7E2</accession>
<evidence type="ECO:0000313" key="9">
    <source>
        <dbReference type="EMBL" id="KFG89310.1"/>
    </source>
</evidence>
<sequence>MPLLLIGGAMVGWFCLMIYLGHRYPVVKIPAKAYLTNALAAVAAGLIGIPLAYITGAAAIWASQATGLQLNLIHPDRIGLGLPVVDEALRILAMILVPLAVYDFWLAFSHRLEHHVPALWDIHQVHHSDRWMNPLTVFRDNFLQIQWRSFFSMLTIGLFVDLNFKEGGQAAVYSQLFLFAWAALCHSNIRVELPWLEGILVTPQYHRIHHSTQAEHIDKNFADVFPLFDMLFGSYVRPRKGEFPETGLASGEAIDGIGGVIFAPFRSWLKRLRLRFR</sequence>
<dbReference type="AlphaFoldDB" id="A0A086P7E2"/>
<dbReference type="GO" id="GO:0005506">
    <property type="term" value="F:iron ion binding"/>
    <property type="evidence" value="ECO:0007669"/>
    <property type="project" value="InterPro"/>
</dbReference>
<dbReference type="PANTHER" id="PTHR21624">
    <property type="entry name" value="STEROL DESATURASE-RELATED PROTEIN"/>
    <property type="match status" value="1"/>
</dbReference>
<dbReference type="eggNOG" id="COG3000">
    <property type="taxonomic scope" value="Bacteria"/>
</dbReference>
<dbReference type="RefSeq" id="WP_051908388.1">
    <property type="nucleotide sequence ID" value="NZ_BCZD01000044.1"/>
</dbReference>
<keyword evidence="2 7" id="KW-0812">Transmembrane</keyword>
<evidence type="ECO:0000256" key="4">
    <source>
        <dbReference type="ARBA" id="ARBA00023002"/>
    </source>
</evidence>
<evidence type="ECO:0000256" key="7">
    <source>
        <dbReference type="SAM" id="Phobius"/>
    </source>
</evidence>
<name>A0A086P7E2_SPHHM</name>
<dbReference type="PATRIC" id="fig|1219045.3.peg.2936"/>
<keyword evidence="4" id="KW-0560">Oxidoreductase</keyword>
<evidence type="ECO:0000256" key="6">
    <source>
        <dbReference type="ARBA" id="ARBA00023136"/>
    </source>
</evidence>
<proteinExistence type="predicted"/>
<comment type="subcellular location">
    <subcellularLocation>
        <location evidence="1">Endomembrane system</location>
        <topology evidence="1">Multi-pass membrane protein</topology>
    </subcellularLocation>
</comment>
<keyword evidence="6 7" id="KW-0472">Membrane</keyword>
<keyword evidence="5" id="KW-0443">Lipid metabolism</keyword>
<dbReference type="GO" id="GO:0006643">
    <property type="term" value="P:membrane lipid metabolic process"/>
    <property type="evidence" value="ECO:0007669"/>
    <property type="project" value="TreeGrafter"/>
</dbReference>
<comment type="caution">
    <text evidence="9">The sequence shown here is derived from an EMBL/GenBank/DDBJ whole genome shotgun (WGS) entry which is preliminary data.</text>
</comment>
<dbReference type="PANTHER" id="PTHR21624:SF1">
    <property type="entry name" value="ALKYLGLYCEROL MONOOXYGENASE"/>
    <property type="match status" value="1"/>
</dbReference>
<keyword evidence="3 7" id="KW-1133">Transmembrane helix</keyword>
<dbReference type="STRING" id="76947.GCA_002080435_01493"/>
<evidence type="ECO:0000256" key="3">
    <source>
        <dbReference type="ARBA" id="ARBA00022989"/>
    </source>
</evidence>
<dbReference type="GO" id="GO:0008610">
    <property type="term" value="P:lipid biosynthetic process"/>
    <property type="evidence" value="ECO:0007669"/>
    <property type="project" value="InterPro"/>
</dbReference>
<protein>
    <submittedName>
        <fullName evidence="9">Sterol desaturase</fullName>
    </submittedName>
</protein>
<evidence type="ECO:0000256" key="2">
    <source>
        <dbReference type="ARBA" id="ARBA00022692"/>
    </source>
</evidence>
<evidence type="ECO:0000256" key="5">
    <source>
        <dbReference type="ARBA" id="ARBA00023098"/>
    </source>
</evidence>